<dbReference type="EMBL" id="JANX01000259">
    <property type="protein sequence ID" value="KGM32817.1"/>
    <property type="molecule type" value="Genomic_DNA"/>
</dbReference>
<accession>A0A0A0D744</accession>
<dbReference type="Proteomes" id="UP000029995">
    <property type="component" value="Unassembled WGS sequence"/>
</dbReference>
<dbReference type="CDD" id="cd01918">
    <property type="entry name" value="HprK_C"/>
    <property type="match status" value="1"/>
</dbReference>
<dbReference type="OrthoDB" id="8326226at2"/>
<reference evidence="2 3" key="1">
    <citation type="submission" date="2014-01" db="EMBL/GenBank/DDBJ databases">
        <title>Genome sequence determination for a cystic fibrosis isolate, Inquilinus limosus.</title>
        <authorList>
            <person name="Pino M."/>
            <person name="Di Conza J."/>
            <person name="Gutkind G."/>
        </authorList>
    </citation>
    <scope>NUCLEOTIDE SEQUENCE [LARGE SCALE GENOMIC DNA]</scope>
    <source>
        <strain evidence="2 3">MP06</strain>
    </source>
</reference>
<name>A0A0A0D744_9PROT</name>
<dbReference type="InterPro" id="IPR011104">
    <property type="entry name" value="Hpr_kin/Pase_C"/>
</dbReference>
<dbReference type="AlphaFoldDB" id="A0A0A0D744"/>
<dbReference type="Pfam" id="PF07475">
    <property type="entry name" value="Hpr_kinase_C"/>
    <property type="match status" value="1"/>
</dbReference>
<evidence type="ECO:0000313" key="3">
    <source>
        <dbReference type="Proteomes" id="UP000029995"/>
    </source>
</evidence>
<sequence length="145" mass="14859">MATIHATCVAVDGRGVLLRGPSGSGKSDLALRLIDAGGRLVADDRVQLSLEGGVVVARPPAVLAGLIEARGFGPIPVPFESAAPVLLVADLKPAETIERLPEPAVCAYLGIRLPLVAVAPFEASAPVKLRLALAALALPAHRLAR</sequence>
<comment type="caution">
    <text evidence="2">The sequence shown here is derived from an EMBL/GenBank/DDBJ whole genome shotgun (WGS) entry which is preliminary data.</text>
</comment>
<protein>
    <recommendedName>
        <fullName evidence="1">HPr kinase/phosphorylase C-terminal domain-containing protein</fullName>
    </recommendedName>
</protein>
<dbReference type="InterPro" id="IPR027417">
    <property type="entry name" value="P-loop_NTPase"/>
</dbReference>
<dbReference type="GO" id="GO:0005524">
    <property type="term" value="F:ATP binding"/>
    <property type="evidence" value="ECO:0007669"/>
    <property type="project" value="InterPro"/>
</dbReference>
<dbReference type="GO" id="GO:0006109">
    <property type="term" value="P:regulation of carbohydrate metabolic process"/>
    <property type="evidence" value="ECO:0007669"/>
    <property type="project" value="InterPro"/>
</dbReference>
<dbReference type="SUPFAM" id="SSF53795">
    <property type="entry name" value="PEP carboxykinase-like"/>
    <property type="match status" value="1"/>
</dbReference>
<dbReference type="RefSeq" id="WP_034841658.1">
    <property type="nucleotide sequence ID" value="NZ_JANX01000259.1"/>
</dbReference>
<organism evidence="2 3">
    <name type="scientific">Inquilinus limosus MP06</name>
    <dbReference type="NCBI Taxonomy" id="1398085"/>
    <lineage>
        <taxon>Bacteria</taxon>
        <taxon>Pseudomonadati</taxon>
        <taxon>Pseudomonadota</taxon>
        <taxon>Alphaproteobacteria</taxon>
        <taxon>Rhodospirillales</taxon>
        <taxon>Rhodospirillaceae</taxon>
        <taxon>Inquilinus</taxon>
    </lineage>
</organism>
<feature type="domain" description="HPr kinase/phosphorylase C-terminal" evidence="1">
    <location>
        <begin position="3"/>
        <end position="77"/>
    </location>
</feature>
<gene>
    <name evidence="2" type="ORF">P409_19210</name>
</gene>
<evidence type="ECO:0000313" key="2">
    <source>
        <dbReference type="EMBL" id="KGM32817.1"/>
    </source>
</evidence>
<proteinExistence type="predicted"/>
<evidence type="ECO:0000259" key="1">
    <source>
        <dbReference type="Pfam" id="PF07475"/>
    </source>
</evidence>
<dbReference type="Gene3D" id="3.40.50.300">
    <property type="entry name" value="P-loop containing nucleotide triphosphate hydrolases"/>
    <property type="match status" value="1"/>
</dbReference>
<dbReference type="GO" id="GO:0000155">
    <property type="term" value="F:phosphorelay sensor kinase activity"/>
    <property type="evidence" value="ECO:0007669"/>
    <property type="project" value="InterPro"/>
</dbReference>